<evidence type="ECO:0000313" key="3">
    <source>
        <dbReference type="Proteomes" id="UP000550707"/>
    </source>
</evidence>
<sequence>MQMLQVRGSVPRAPPPRISQDGPSLWAEPSVSHLCNKVDQAKGTYSSEQTSLCYATQRLPELPPRVRELTTAATVPTVQLSSCAGHHVERFDIVQPTRHSQLSASETPHSPDIFLVKVTLRCHFPSSDMTGIRGLKKTLKEK</sequence>
<gene>
    <name evidence="2" type="ORF">HJG59_009074</name>
</gene>
<name>A0A7J8E336_MOLMO</name>
<protein>
    <submittedName>
        <fullName evidence="2">Uncharacterized protein</fullName>
    </submittedName>
</protein>
<accession>A0A7J8E336</accession>
<dbReference type="InParanoid" id="A0A7J8E336"/>
<evidence type="ECO:0000313" key="2">
    <source>
        <dbReference type="EMBL" id="KAF6429770.1"/>
    </source>
</evidence>
<evidence type="ECO:0000256" key="1">
    <source>
        <dbReference type="SAM" id="MobiDB-lite"/>
    </source>
</evidence>
<dbReference type="Proteomes" id="UP000550707">
    <property type="component" value="Unassembled WGS sequence"/>
</dbReference>
<organism evidence="2 3">
    <name type="scientific">Molossus molossus</name>
    <name type="common">Pallas' mastiff bat</name>
    <name type="synonym">Vespertilio molossus</name>
    <dbReference type="NCBI Taxonomy" id="27622"/>
    <lineage>
        <taxon>Eukaryota</taxon>
        <taxon>Metazoa</taxon>
        <taxon>Chordata</taxon>
        <taxon>Craniata</taxon>
        <taxon>Vertebrata</taxon>
        <taxon>Euteleostomi</taxon>
        <taxon>Mammalia</taxon>
        <taxon>Eutheria</taxon>
        <taxon>Laurasiatheria</taxon>
        <taxon>Chiroptera</taxon>
        <taxon>Yangochiroptera</taxon>
        <taxon>Molossidae</taxon>
        <taxon>Molossus</taxon>
    </lineage>
</organism>
<reference evidence="2 3" key="1">
    <citation type="journal article" date="2020" name="Nature">
        <title>Six reference-quality genomes reveal evolution of bat adaptations.</title>
        <authorList>
            <person name="Jebb D."/>
            <person name="Huang Z."/>
            <person name="Pippel M."/>
            <person name="Hughes G.M."/>
            <person name="Lavrichenko K."/>
            <person name="Devanna P."/>
            <person name="Winkler S."/>
            <person name="Jermiin L.S."/>
            <person name="Skirmuntt E.C."/>
            <person name="Katzourakis A."/>
            <person name="Burkitt-Gray L."/>
            <person name="Ray D.A."/>
            <person name="Sullivan K.A.M."/>
            <person name="Roscito J.G."/>
            <person name="Kirilenko B.M."/>
            <person name="Davalos L.M."/>
            <person name="Corthals A.P."/>
            <person name="Power M.L."/>
            <person name="Jones G."/>
            <person name="Ransome R.D."/>
            <person name="Dechmann D.K.N."/>
            <person name="Locatelli A.G."/>
            <person name="Puechmaille S.J."/>
            <person name="Fedrigo O."/>
            <person name="Jarvis E.D."/>
            <person name="Hiller M."/>
            <person name="Vernes S.C."/>
            <person name="Myers E.W."/>
            <person name="Teeling E.C."/>
        </authorList>
    </citation>
    <scope>NUCLEOTIDE SEQUENCE [LARGE SCALE GENOMIC DNA]</scope>
    <source>
        <strain evidence="2">MMolMol1</strain>
        <tissue evidence="2">Muscle</tissue>
    </source>
</reference>
<proteinExistence type="predicted"/>
<feature type="region of interest" description="Disordered" evidence="1">
    <location>
        <begin position="1"/>
        <end position="23"/>
    </location>
</feature>
<dbReference type="EMBL" id="JACASF010000015">
    <property type="protein sequence ID" value="KAF6429770.1"/>
    <property type="molecule type" value="Genomic_DNA"/>
</dbReference>
<keyword evidence="3" id="KW-1185">Reference proteome</keyword>
<dbReference type="AlphaFoldDB" id="A0A7J8E336"/>
<comment type="caution">
    <text evidence="2">The sequence shown here is derived from an EMBL/GenBank/DDBJ whole genome shotgun (WGS) entry which is preliminary data.</text>
</comment>